<keyword evidence="2" id="KW-1185">Reference proteome</keyword>
<evidence type="ECO:0000313" key="2">
    <source>
        <dbReference type="Proteomes" id="UP001590950"/>
    </source>
</evidence>
<reference evidence="1 2" key="1">
    <citation type="submission" date="2024-09" db="EMBL/GenBank/DDBJ databases">
        <title>Rethinking Asexuality: The Enigmatic Case of Functional Sexual Genes in Lepraria (Stereocaulaceae).</title>
        <authorList>
            <person name="Doellman M."/>
            <person name="Sun Y."/>
            <person name="Barcenas-Pena A."/>
            <person name="Lumbsch H.T."/>
            <person name="Grewe F."/>
        </authorList>
    </citation>
    <scope>NUCLEOTIDE SEQUENCE [LARGE SCALE GENOMIC DNA]</scope>
    <source>
        <strain evidence="1 2">Mercado 3170</strain>
    </source>
</reference>
<sequence length="966" mass="103691">MLLCGAAEDEKAPDISLLGWDVGNAVKLLSMLYELEVEGFKIEGAGTLLLNEVVDSVEEMKDWEDDDIAEEAGLVAGAVENAVAESGVFKVLEELLLDEVTDDCGAPLGCTAIAEEIGLFDEDEKLLDGTTDDENKLLDGVDVDGDDDDAAIDDGNVFDTGEEVEGLVSASAIEVDGRRFEEDPVLLVGVEDNEIDKDGEDSSLEPIVEGGEEILLLDAEDDRTDSFSDEALVESAISLVVAEDETKILERDIDGNSELVGNGLAEDAALFVVDEKDSVTAPLEGIIDDDEGTDEGFVDIALLVDDDEVVGAVIVGKELVKLDGAEGELANKEVELEERSILLGAWSTELGEIVPLILNELLINGVSEELGPDRAIADVSLDEVNNEEVVPEEGEEPAEGAVLLEVWDNEDVLLVSGVSDKVEADRKVMEIIDCRIEVELLLVGLGVTEGADVGTEDEAAEDFPVVEDVLFVNGVGVGLEVDRGAISFVDSVSKVDLLPREVEVVKGDVPAIDPTIVKALLLVVAVIDEVWDVTKGDVTADDPRLRAELLIGGRDIGRLEAVESDDEPNADNDDEAVLKLEGDNESMERICDIAGEDVAGIGLVLDEALLVKGAGVAESEDVGRYDGPAEEPGLNKIMLLMDVGRDDGDVREPMFDAALIEGFGELDAVFVVELAEREDVVVKELVVADPSVLELGDCGFEEAAGGGEKLLNKEDIEFNADVARVDSEEDCIAEELIILGDVLVNGPRDDKVDDCELTVSEVSDDIRLDVSKLVILTGVELEELGKVGAVEVSDEDATEPIELDELFGIVDAEKILDEAFRDAMAVVATLLEAEVPRLELEPELLEADRVLNNMELEDEELIVSERLLDVEVEELPSSVKVPETGRLLEVKDMVKIIVSEVEVKEELKAGVLEMRDVEEAESELGLEAEGLFEIEVLLRDVGVLEIKKVPGIADVVGKVLDLGPKF</sequence>
<name>A0ABR4AL41_9LECA</name>
<evidence type="ECO:0000313" key="1">
    <source>
        <dbReference type="EMBL" id="KAL2046195.1"/>
    </source>
</evidence>
<dbReference type="Proteomes" id="UP001590950">
    <property type="component" value="Unassembled WGS sequence"/>
</dbReference>
<comment type="caution">
    <text evidence="1">The sequence shown here is derived from an EMBL/GenBank/DDBJ whole genome shotgun (WGS) entry which is preliminary data.</text>
</comment>
<accession>A0ABR4AL41</accession>
<dbReference type="EMBL" id="JBEFKJ010000004">
    <property type="protein sequence ID" value="KAL2046195.1"/>
    <property type="molecule type" value="Genomic_DNA"/>
</dbReference>
<proteinExistence type="predicted"/>
<organism evidence="1 2">
    <name type="scientific">Stereocaulon virgatum</name>
    <dbReference type="NCBI Taxonomy" id="373712"/>
    <lineage>
        <taxon>Eukaryota</taxon>
        <taxon>Fungi</taxon>
        <taxon>Dikarya</taxon>
        <taxon>Ascomycota</taxon>
        <taxon>Pezizomycotina</taxon>
        <taxon>Lecanoromycetes</taxon>
        <taxon>OSLEUM clade</taxon>
        <taxon>Lecanoromycetidae</taxon>
        <taxon>Lecanorales</taxon>
        <taxon>Lecanorineae</taxon>
        <taxon>Stereocaulaceae</taxon>
        <taxon>Stereocaulon</taxon>
    </lineage>
</organism>
<protein>
    <submittedName>
        <fullName evidence="1">Uncharacterized protein</fullName>
    </submittedName>
</protein>
<gene>
    <name evidence="1" type="ORF">N7G274_001642</name>
</gene>